<gene>
    <name evidence="1" type="ORF">LAL4801_00808</name>
</gene>
<accession>A0A0M6XX10</accession>
<keyword evidence="2" id="KW-1185">Reference proteome</keyword>
<dbReference type="RefSeq" id="WP_031268452.1">
    <property type="nucleotide sequence ID" value="NZ_CP045617.1"/>
</dbReference>
<evidence type="ECO:0000313" key="1">
    <source>
        <dbReference type="EMBL" id="CTQ42381.1"/>
    </source>
</evidence>
<dbReference type="OrthoDB" id="7678650at2"/>
<sequence>MHTTTIDTHTSSVEFDFVKGHIAATMTLIHGLIDQGLIDRERLDLFFASFIGDLPHSRETLGLRLILDQWRQGLRDGDAEEELKGKLFEVIRGGRNN</sequence>
<reference evidence="2" key="1">
    <citation type="submission" date="2015-07" db="EMBL/GenBank/DDBJ databases">
        <authorList>
            <person name="Rodrigo-Torres Lidia"/>
            <person name="Arahal R.David."/>
        </authorList>
    </citation>
    <scope>NUCLEOTIDE SEQUENCE [LARGE SCALE GENOMIC DNA]</scope>
    <source>
        <strain evidence="2">CECT 4801</strain>
    </source>
</reference>
<proteinExistence type="predicted"/>
<dbReference type="KEGG" id="lagg:B0E33_26110"/>
<dbReference type="Proteomes" id="UP000048926">
    <property type="component" value="Unassembled WGS sequence"/>
</dbReference>
<evidence type="ECO:0000313" key="2">
    <source>
        <dbReference type="Proteomes" id="UP000048926"/>
    </source>
</evidence>
<organism evidence="1 2">
    <name type="scientific">Roseibium aggregatum</name>
    <dbReference type="NCBI Taxonomy" id="187304"/>
    <lineage>
        <taxon>Bacteria</taxon>
        <taxon>Pseudomonadati</taxon>
        <taxon>Pseudomonadota</taxon>
        <taxon>Alphaproteobacteria</taxon>
        <taxon>Hyphomicrobiales</taxon>
        <taxon>Stappiaceae</taxon>
        <taxon>Roseibium</taxon>
    </lineage>
</organism>
<protein>
    <submittedName>
        <fullName evidence="1">Uncharacterized protein</fullName>
    </submittedName>
</protein>
<dbReference type="AlphaFoldDB" id="A0A0M6XX10"/>
<name>A0A0M6XX10_9HYPH</name>
<dbReference type="EMBL" id="CXST01000001">
    <property type="protein sequence ID" value="CTQ42381.1"/>
    <property type="molecule type" value="Genomic_DNA"/>
</dbReference>